<proteinExistence type="predicted"/>
<evidence type="ECO:0000313" key="1">
    <source>
        <dbReference type="EMBL" id="GHO58852.1"/>
    </source>
</evidence>
<evidence type="ECO:0000313" key="2">
    <source>
        <dbReference type="Proteomes" id="UP000654345"/>
    </source>
</evidence>
<organism evidence="1 2">
    <name type="scientific">Ktedonobacter robiniae</name>
    <dbReference type="NCBI Taxonomy" id="2778365"/>
    <lineage>
        <taxon>Bacteria</taxon>
        <taxon>Bacillati</taxon>
        <taxon>Chloroflexota</taxon>
        <taxon>Ktedonobacteria</taxon>
        <taxon>Ktedonobacterales</taxon>
        <taxon>Ktedonobacteraceae</taxon>
        <taxon>Ktedonobacter</taxon>
    </lineage>
</organism>
<name>A0ABQ3V1N8_9CHLR</name>
<protein>
    <recommendedName>
        <fullName evidence="3">Ferredoxin</fullName>
    </recommendedName>
</protein>
<keyword evidence="2" id="KW-1185">Reference proteome</keyword>
<dbReference type="InterPro" id="IPR005560">
    <property type="entry name" value="Csp_YhjQ"/>
</dbReference>
<reference evidence="1 2" key="1">
    <citation type="journal article" date="2021" name="Int. J. Syst. Evol. Microbiol.">
        <title>Reticulibacter mediterranei gen. nov., sp. nov., within the new family Reticulibacteraceae fam. nov., and Ktedonospora formicarum gen. nov., sp. nov., Ktedonobacter robiniae sp. nov., Dictyobacter formicarum sp. nov. and Dictyobacter arantiisoli sp. nov., belonging to the class Ktedonobacteria.</title>
        <authorList>
            <person name="Yabe S."/>
            <person name="Zheng Y."/>
            <person name="Wang C.M."/>
            <person name="Sakai Y."/>
            <person name="Abe K."/>
            <person name="Yokota A."/>
            <person name="Donadio S."/>
            <person name="Cavaletti L."/>
            <person name="Monciardini P."/>
        </authorList>
    </citation>
    <scope>NUCLEOTIDE SEQUENCE [LARGE SCALE GENOMIC DNA]</scope>
    <source>
        <strain evidence="1 2">SOSP1-30</strain>
    </source>
</reference>
<dbReference type="Pfam" id="PF03860">
    <property type="entry name" value="Csp"/>
    <property type="match status" value="1"/>
</dbReference>
<comment type="caution">
    <text evidence="1">The sequence shown here is derived from an EMBL/GenBank/DDBJ whole genome shotgun (WGS) entry which is preliminary data.</text>
</comment>
<dbReference type="EMBL" id="BNJG01000003">
    <property type="protein sequence ID" value="GHO58852.1"/>
    <property type="molecule type" value="Genomic_DNA"/>
</dbReference>
<sequence>MAESSSPLTGQVQDTIRDCLRCHTACMESAVIAKQKQAAHGNVMLDCSEQALVTAHMLLRDSPLAGYACQACSSACAHCADVANRIGDTDCANACRACENACTQLVKMVPF</sequence>
<accession>A0ABQ3V1N8</accession>
<gene>
    <name evidence="1" type="ORF">KSB_73270</name>
</gene>
<dbReference type="Gene3D" id="1.20.1270.360">
    <property type="match status" value="1"/>
</dbReference>
<evidence type="ECO:0008006" key="3">
    <source>
        <dbReference type="Google" id="ProtNLM"/>
    </source>
</evidence>
<dbReference type="Proteomes" id="UP000654345">
    <property type="component" value="Unassembled WGS sequence"/>
</dbReference>